<reference evidence="3 4" key="1">
    <citation type="submission" date="2024-04" db="EMBL/GenBank/DDBJ databases">
        <title>Genome assembly C_amara_ONT_v2.</title>
        <authorList>
            <person name="Yant L."/>
            <person name="Moore C."/>
            <person name="Slenker M."/>
        </authorList>
    </citation>
    <scope>NUCLEOTIDE SEQUENCE [LARGE SCALE GENOMIC DNA]</scope>
    <source>
        <tissue evidence="3">Leaf</tissue>
    </source>
</reference>
<dbReference type="AlphaFoldDB" id="A0ABD0ZJ80"/>
<dbReference type="EMBL" id="JBANAX010000748">
    <property type="protein sequence ID" value="KAL1194711.1"/>
    <property type="molecule type" value="Genomic_DNA"/>
</dbReference>
<protein>
    <submittedName>
        <fullName evidence="3">F-box protein</fullName>
    </submittedName>
</protein>
<dbReference type="Proteomes" id="UP001558713">
    <property type="component" value="Unassembled WGS sequence"/>
</dbReference>
<dbReference type="Pfam" id="PF00646">
    <property type="entry name" value="F-box"/>
    <property type="match status" value="1"/>
</dbReference>
<gene>
    <name evidence="3" type="ORF">V5N11_031530</name>
</gene>
<evidence type="ECO:0000313" key="3">
    <source>
        <dbReference type="EMBL" id="KAL1194711.1"/>
    </source>
</evidence>
<dbReference type="InterPro" id="IPR013187">
    <property type="entry name" value="F-box-assoc_dom_typ3"/>
</dbReference>
<dbReference type="InterPro" id="IPR001810">
    <property type="entry name" value="F-box_dom"/>
</dbReference>
<dbReference type="InterPro" id="IPR017451">
    <property type="entry name" value="F-box-assoc_interact_dom"/>
</dbReference>
<dbReference type="PANTHER" id="PTHR31111">
    <property type="entry name" value="BNAA05G37150D PROTEIN-RELATED"/>
    <property type="match status" value="1"/>
</dbReference>
<feature type="domain" description="F-box" evidence="1">
    <location>
        <begin position="28"/>
        <end position="61"/>
    </location>
</feature>
<dbReference type="NCBIfam" id="TIGR01640">
    <property type="entry name" value="F_box_assoc_1"/>
    <property type="match status" value="1"/>
</dbReference>
<sequence>MAMEDLQPSPPRNLAHAGKYSTKTILFDITFEILFRIPPKSIIRFQSVSKLWLSIIRSKEFVDSFLARSKTRPRLLFTFKQFESPKRFIFSTPEHQKNDNSTTAIAARHDMTISGFFDYVRSPPVNGFVCFTRGSSILVCNLTTRQIVKLPDVESNEKDMFVRLGYDPVEDQYKVLCLIMFDGDDANQQDHIQQKHFVFTLSSQQKEWRKIENTTGDDHRTVFGGISIDGAIYYGVENEVIVRFDVRTEKLELIQVPEEFHITTTYYSTLLNYTRKLGDLEMRLWIIEWSKMTYTLPSEWDGLLGDYVRPKSVMHSGELNVVYPRLQSSRYRFGVCYYDVKGERISRMEIPGIGDDYSRIRLGIGKRSLEILSFLGYVENIRVL</sequence>
<dbReference type="Pfam" id="PF08268">
    <property type="entry name" value="FBA_3"/>
    <property type="match status" value="1"/>
</dbReference>
<evidence type="ECO:0000313" key="4">
    <source>
        <dbReference type="Proteomes" id="UP001558713"/>
    </source>
</evidence>
<dbReference type="SUPFAM" id="SSF81383">
    <property type="entry name" value="F-box domain"/>
    <property type="match status" value="1"/>
</dbReference>
<organism evidence="3 4">
    <name type="scientific">Cardamine amara subsp. amara</name>
    <dbReference type="NCBI Taxonomy" id="228776"/>
    <lineage>
        <taxon>Eukaryota</taxon>
        <taxon>Viridiplantae</taxon>
        <taxon>Streptophyta</taxon>
        <taxon>Embryophyta</taxon>
        <taxon>Tracheophyta</taxon>
        <taxon>Spermatophyta</taxon>
        <taxon>Magnoliopsida</taxon>
        <taxon>eudicotyledons</taxon>
        <taxon>Gunneridae</taxon>
        <taxon>Pentapetalae</taxon>
        <taxon>rosids</taxon>
        <taxon>malvids</taxon>
        <taxon>Brassicales</taxon>
        <taxon>Brassicaceae</taxon>
        <taxon>Cardamineae</taxon>
        <taxon>Cardamine</taxon>
    </lineage>
</organism>
<evidence type="ECO:0000259" key="2">
    <source>
        <dbReference type="Pfam" id="PF08268"/>
    </source>
</evidence>
<keyword evidence="4" id="KW-1185">Reference proteome</keyword>
<accession>A0ABD0ZJ80</accession>
<proteinExistence type="predicted"/>
<comment type="caution">
    <text evidence="3">The sequence shown here is derived from an EMBL/GenBank/DDBJ whole genome shotgun (WGS) entry which is preliminary data.</text>
</comment>
<name>A0ABD0ZJ80_CARAN</name>
<feature type="domain" description="F-box associated beta-propeller type 3" evidence="2">
    <location>
        <begin position="74"/>
        <end position="366"/>
    </location>
</feature>
<evidence type="ECO:0000259" key="1">
    <source>
        <dbReference type="Pfam" id="PF00646"/>
    </source>
</evidence>
<dbReference type="PANTHER" id="PTHR31111:SF98">
    <property type="entry name" value="F-BOX ASSOCIATED UBIQUITINATION EFFECTOR FAMILY PROTEIN-RELATED"/>
    <property type="match status" value="1"/>
</dbReference>
<dbReference type="InterPro" id="IPR036047">
    <property type="entry name" value="F-box-like_dom_sf"/>
</dbReference>